<dbReference type="EMBL" id="BKCJ011134641">
    <property type="protein sequence ID" value="GFC91936.1"/>
    <property type="molecule type" value="Genomic_DNA"/>
</dbReference>
<comment type="caution">
    <text evidence="1">The sequence shown here is derived from an EMBL/GenBank/DDBJ whole genome shotgun (WGS) entry which is preliminary data.</text>
</comment>
<proteinExistence type="predicted"/>
<organism evidence="1">
    <name type="scientific">Tanacetum cinerariifolium</name>
    <name type="common">Dalmatian daisy</name>
    <name type="synonym">Chrysanthemum cinerariifolium</name>
    <dbReference type="NCBI Taxonomy" id="118510"/>
    <lineage>
        <taxon>Eukaryota</taxon>
        <taxon>Viridiplantae</taxon>
        <taxon>Streptophyta</taxon>
        <taxon>Embryophyta</taxon>
        <taxon>Tracheophyta</taxon>
        <taxon>Spermatophyta</taxon>
        <taxon>Magnoliopsida</taxon>
        <taxon>eudicotyledons</taxon>
        <taxon>Gunneridae</taxon>
        <taxon>Pentapetalae</taxon>
        <taxon>asterids</taxon>
        <taxon>campanulids</taxon>
        <taxon>Asterales</taxon>
        <taxon>Asteraceae</taxon>
        <taxon>Asteroideae</taxon>
        <taxon>Anthemideae</taxon>
        <taxon>Anthemidinae</taxon>
        <taxon>Tanacetum</taxon>
    </lineage>
</organism>
<dbReference type="AlphaFoldDB" id="A0A699S3A2"/>
<evidence type="ECO:0000313" key="1">
    <source>
        <dbReference type="EMBL" id="GFC91936.1"/>
    </source>
</evidence>
<sequence>GLAVGPTSLLVEITVTGGPAVGMKPLPMGTSIPPARIVAASMEEMQAHLLRLEEPRTEQSLLYGSCNRGNGSSGYRWKWN</sequence>
<reference evidence="1" key="1">
    <citation type="journal article" date="2019" name="Sci. Rep.">
        <title>Draft genome of Tanacetum cinerariifolium, the natural source of mosquito coil.</title>
        <authorList>
            <person name="Yamashiro T."/>
            <person name="Shiraishi A."/>
            <person name="Satake H."/>
            <person name="Nakayama K."/>
        </authorList>
    </citation>
    <scope>NUCLEOTIDE SEQUENCE</scope>
</reference>
<accession>A0A699S3A2</accession>
<gene>
    <name evidence="1" type="ORF">Tci_863906</name>
</gene>
<name>A0A699S3A2_TANCI</name>
<protein>
    <submittedName>
        <fullName evidence="1">Uncharacterized protein</fullName>
    </submittedName>
</protein>
<feature type="non-terminal residue" evidence="1">
    <location>
        <position position="1"/>
    </location>
</feature>